<keyword evidence="3" id="KW-1185">Reference proteome</keyword>
<evidence type="ECO:0000256" key="1">
    <source>
        <dbReference type="SAM" id="SignalP"/>
    </source>
</evidence>
<accession>A0A9J6BDG1</accession>
<feature type="signal peptide" evidence="1">
    <location>
        <begin position="1"/>
        <end position="20"/>
    </location>
</feature>
<gene>
    <name evidence="2" type="ORF">PVAND_015636</name>
</gene>
<dbReference type="AlphaFoldDB" id="A0A9J6BDG1"/>
<sequence length="72" mass="8238">MKNWIFCVFIFVLVILNAEGSEDDGNHKDLLTRLIGIVREIYDVKDKNIETEINLEILNLTGETPVPSNCFI</sequence>
<protein>
    <submittedName>
        <fullName evidence="2">Uncharacterized protein</fullName>
    </submittedName>
</protein>
<feature type="chain" id="PRO_5039912835" evidence="1">
    <location>
        <begin position="21"/>
        <end position="72"/>
    </location>
</feature>
<dbReference type="Proteomes" id="UP001107558">
    <property type="component" value="Chromosome 4"/>
</dbReference>
<evidence type="ECO:0000313" key="2">
    <source>
        <dbReference type="EMBL" id="KAG5667663.1"/>
    </source>
</evidence>
<name>A0A9J6BDG1_POLVA</name>
<evidence type="ECO:0000313" key="3">
    <source>
        <dbReference type="Proteomes" id="UP001107558"/>
    </source>
</evidence>
<comment type="caution">
    <text evidence="2">The sequence shown here is derived from an EMBL/GenBank/DDBJ whole genome shotgun (WGS) entry which is preliminary data.</text>
</comment>
<reference evidence="2" key="1">
    <citation type="submission" date="2021-03" db="EMBL/GenBank/DDBJ databases">
        <title>Chromosome level genome of the anhydrobiotic midge Polypedilum vanderplanki.</title>
        <authorList>
            <person name="Yoshida Y."/>
            <person name="Kikawada T."/>
            <person name="Gusev O."/>
        </authorList>
    </citation>
    <scope>NUCLEOTIDE SEQUENCE</scope>
    <source>
        <strain evidence="2">NIAS01</strain>
        <tissue evidence="2">Whole body or cell culture</tissue>
    </source>
</reference>
<proteinExistence type="predicted"/>
<dbReference type="EMBL" id="JADBJN010000004">
    <property type="protein sequence ID" value="KAG5667663.1"/>
    <property type="molecule type" value="Genomic_DNA"/>
</dbReference>
<keyword evidence="1" id="KW-0732">Signal</keyword>
<organism evidence="2 3">
    <name type="scientific">Polypedilum vanderplanki</name>
    <name type="common">Sleeping chironomid midge</name>
    <dbReference type="NCBI Taxonomy" id="319348"/>
    <lineage>
        <taxon>Eukaryota</taxon>
        <taxon>Metazoa</taxon>
        <taxon>Ecdysozoa</taxon>
        <taxon>Arthropoda</taxon>
        <taxon>Hexapoda</taxon>
        <taxon>Insecta</taxon>
        <taxon>Pterygota</taxon>
        <taxon>Neoptera</taxon>
        <taxon>Endopterygota</taxon>
        <taxon>Diptera</taxon>
        <taxon>Nematocera</taxon>
        <taxon>Chironomoidea</taxon>
        <taxon>Chironomidae</taxon>
        <taxon>Chironominae</taxon>
        <taxon>Polypedilum</taxon>
        <taxon>Polypedilum</taxon>
    </lineage>
</organism>